<evidence type="ECO:0000313" key="4">
    <source>
        <dbReference type="Proteomes" id="UP001163156"/>
    </source>
</evidence>
<organism evidence="3 4">
    <name type="scientific">Algoriphagus halophytocola</name>
    <dbReference type="NCBI Taxonomy" id="2991499"/>
    <lineage>
        <taxon>Bacteria</taxon>
        <taxon>Pseudomonadati</taxon>
        <taxon>Bacteroidota</taxon>
        <taxon>Cytophagia</taxon>
        <taxon>Cytophagales</taxon>
        <taxon>Cyclobacteriaceae</taxon>
        <taxon>Algoriphagus</taxon>
    </lineage>
</organism>
<dbReference type="RefSeq" id="WP_264809845.1">
    <property type="nucleotide sequence ID" value="NZ_CP110226.1"/>
</dbReference>
<feature type="chain" id="PRO_5046761870" evidence="1">
    <location>
        <begin position="24"/>
        <end position="624"/>
    </location>
</feature>
<feature type="signal peptide" evidence="1">
    <location>
        <begin position="1"/>
        <end position="23"/>
    </location>
</feature>
<keyword evidence="1" id="KW-0732">Signal</keyword>
<dbReference type="Gene3D" id="2.70.70.10">
    <property type="entry name" value="Glucose Permease (Domain IIA)"/>
    <property type="match status" value="1"/>
</dbReference>
<dbReference type="EMBL" id="CP110226">
    <property type="protein sequence ID" value="UZD23306.1"/>
    <property type="molecule type" value="Genomic_DNA"/>
</dbReference>
<dbReference type="SUPFAM" id="SSF51261">
    <property type="entry name" value="Duplicated hybrid motif"/>
    <property type="match status" value="1"/>
</dbReference>
<dbReference type="PANTHER" id="PTHR21666:SF285">
    <property type="entry name" value="M23 FAMILY METALLOPEPTIDASE"/>
    <property type="match status" value="1"/>
</dbReference>
<dbReference type="InterPro" id="IPR011055">
    <property type="entry name" value="Dup_hybrid_motif"/>
</dbReference>
<proteinExistence type="predicted"/>
<keyword evidence="4" id="KW-1185">Reference proteome</keyword>
<feature type="domain" description="M23ase beta-sheet core" evidence="2">
    <location>
        <begin position="55"/>
        <end position="112"/>
    </location>
</feature>
<dbReference type="Pfam" id="PF01551">
    <property type="entry name" value="Peptidase_M23"/>
    <property type="match status" value="1"/>
</dbReference>
<evidence type="ECO:0000256" key="1">
    <source>
        <dbReference type="SAM" id="SignalP"/>
    </source>
</evidence>
<name>A0ABY6MLZ2_9BACT</name>
<gene>
    <name evidence="3" type="ORF">OM944_02200</name>
</gene>
<sequence length="624" mass="70171">MKLNNLPYSFLLLFLAISTVSLAQEIDHDYFKSPIKPGGRNYLSGNFAELRPNHFHTGLDFKTGGQEGEPILTAADGWVHRIKVSSFGYGNVIYLKHPNGKITLYGHLRNFNQELSAFMRKKMYEAKVNELEVYPEPGELPVKQGERIADSGNTGGSGGPHLHFEIRDSLDRAVDALPFGFEEVLDRTPPTPQSIAIVPLDIDSRVNGKFERLEITPVSSGRNYRLPSTVKITGRVGLEIRSYDQLDGASNRNGYPYFELADSTGTLFKLLVDKVDFNLSRQFLLHTHQNRYTKLYKQENLKFEFLHPDTPTTGHLELAQGVRKDYTLTLKDARGNKREIAISLEGEEQSFTANDGVAPSRASIDYLDNILKIQAPISPKGGLAKFFVGTNTFEMLPVYQDANSRTYLWDMDFGIPEKVDICSELLTLGVQAKIPAGKQYAYADENVQIHFGQETVLDDLFLRVSQSGSSSSPTLQINDRLEYLWRSMEISWNLPGYTGSKDRAHAYLVNGNSKSFLGGTWSGNHLNFNSRYFGDFKILEDHAAPSISVVRVNSSDLRFVIRDNLSGIDSFEAYVDGEWVLMRYEHKQAVIWSEKLENKPFKGEVLLKVHDNAGNTAEWKGTIG</sequence>
<reference evidence="3" key="1">
    <citation type="submission" date="2022-10" db="EMBL/GenBank/DDBJ databases">
        <title>Algoriphagus sp. a novel bacteria isolate from halophytes salicornia europaea.</title>
        <authorList>
            <person name="Peng Y."/>
            <person name="Jiang L."/>
            <person name="Lee J."/>
        </authorList>
    </citation>
    <scope>NUCLEOTIDE SEQUENCE</scope>
    <source>
        <strain evidence="3">TR-M5</strain>
    </source>
</reference>
<dbReference type="InterPro" id="IPR050570">
    <property type="entry name" value="Cell_wall_metabolism_enzyme"/>
</dbReference>
<dbReference type="Proteomes" id="UP001163156">
    <property type="component" value="Chromosome"/>
</dbReference>
<evidence type="ECO:0000313" key="3">
    <source>
        <dbReference type="EMBL" id="UZD23306.1"/>
    </source>
</evidence>
<protein>
    <submittedName>
        <fullName evidence="3">M23 family metallopeptidase</fullName>
    </submittedName>
</protein>
<dbReference type="InterPro" id="IPR016047">
    <property type="entry name" value="M23ase_b-sheet_dom"/>
</dbReference>
<accession>A0ABY6MLZ2</accession>
<dbReference type="CDD" id="cd12797">
    <property type="entry name" value="M23_peptidase"/>
    <property type="match status" value="1"/>
</dbReference>
<dbReference type="PANTHER" id="PTHR21666">
    <property type="entry name" value="PEPTIDASE-RELATED"/>
    <property type="match status" value="1"/>
</dbReference>
<evidence type="ECO:0000259" key="2">
    <source>
        <dbReference type="Pfam" id="PF01551"/>
    </source>
</evidence>